<dbReference type="SUPFAM" id="SSF47648">
    <property type="entry name" value="Nucleoside phosphorylase/phosphoribosyltransferase N-terminal domain"/>
    <property type="match status" value="1"/>
</dbReference>
<dbReference type="Gene3D" id="1.20.970.10">
    <property type="entry name" value="Transferase, Pyrimidine Nucleoside Phosphorylase, Chain C"/>
    <property type="match status" value="1"/>
</dbReference>
<dbReference type="GO" id="GO:0016757">
    <property type="term" value="F:glycosyltransferase activity"/>
    <property type="evidence" value="ECO:0007669"/>
    <property type="project" value="UniProtKB-KW"/>
</dbReference>
<reference evidence="4 5" key="1">
    <citation type="journal article" date="2016" name="Nat. Commun.">
        <title>Extremotolerant tardigrade genome and improved radiotolerance of human cultured cells by tardigrade-unique protein.</title>
        <authorList>
            <person name="Hashimoto T."/>
            <person name="Horikawa D.D."/>
            <person name="Saito Y."/>
            <person name="Kuwahara H."/>
            <person name="Kozuka-Hata H."/>
            <person name="Shin-I T."/>
            <person name="Minakuchi Y."/>
            <person name="Ohishi K."/>
            <person name="Motoyama A."/>
            <person name="Aizu T."/>
            <person name="Enomoto A."/>
            <person name="Kondo K."/>
            <person name="Tanaka S."/>
            <person name="Hara Y."/>
            <person name="Koshikawa S."/>
            <person name="Sagara H."/>
            <person name="Miura T."/>
            <person name="Yokobori S."/>
            <person name="Miyagawa K."/>
            <person name="Suzuki Y."/>
            <person name="Kubo T."/>
            <person name="Oyama M."/>
            <person name="Kohara Y."/>
            <person name="Fujiyama A."/>
            <person name="Arakawa K."/>
            <person name="Katayama T."/>
            <person name="Toyoda A."/>
            <person name="Kunieda T."/>
        </authorList>
    </citation>
    <scope>NUCLEOTIDE SEQUENCE [LARGE SCALE GENOMIC DNA]</scope>
    <source>
        <strain evidence="4 5">YOKOZUNA-1</strain>
    </source>
</reference>
<keyword evidence="2" id="KW-0808">Transferase</keyword>
<proteinExistence type="predicted"/>
<dbReference type="EMBL" id="BDGG01000009">
    <property type="protein sequence ID" value="GAV03178.1"/>
    <property type="molecule type" value="Genomic_DNA"/>
</dbReference>
<accession>A0A1D1VTT4</accession>
<evidence type="ECO:0000259" key="3">
    <source>
        <dbReference type="Pfam" id="PF02885"/>
    </source>
</evidence>
<dbReference type="InterPro" id="IPR036320">
    <property type="entry name" value="Glycosyl_Trfase_fam3_N_dom_sf"/>
</dbReference>
<feature type="domain" description="Glycosyl transferase family 3 N-terminal" evidence="3">
    <location>
        <begin position="7"/>
        <end position="44"/>
    </location>
</feature>
<dbReference type="InterPro" id="IPR017459">
    <property type="entry name" value="Glycosyl_Trfase_fam3_N_dom"/>
</dbReference>
<evidence type="ECO:0000256" key="1">
    <source>
        <dbReference type="ARBA" id="ARBA00022676"/>
    </source>
</evidence>
<dbReference type="OrthoDB" id="445007at2759"/>
<dbReference type="AlphaFoldDB" id="A0A1D1VTT4"/>
<organism evidence="4 5">
    <name type="scientific">Ramazzottius varieornatus</name>
    <name type="common">Water bear</name>
    <name type="synonym">Tardigrade</name>
    <dbReference type="NCBI Taxonomy" id="947166"/>
    <lineage>
        <taxon>Eukaryota</taxon>
        <taxon>Metazoa</taxon>
        <taxon>Ecdysozoa</taxon>
        <taxon>Tardigrada</taxon>
        <taxon>Eutardigrada</taxon>
        <taxon>Parachela</taxon>
        <taxon>Hypsibioidea</taxon>
        <taxon>Ramazzottiidae</taxon>
        <taxon>Ramazzottius</taxon>
    </lineage>
</organism>
<evidence type="ECO:0000313" key="4">
    <source>
        <dbReference type="EMBL" id="GAV03178.1"/>
    </source>
</evidence>
<keyword evidence="5" id="KW-1185">Reference proteome</keyword>
<protein>
    <recommendedName>
        <fullName evidence="3">Glycosyl transferase family 3 N-terminal domain-containing protein</fullName>
    </recommendedName>
</protein>
<evidence type="ECO:0000313" key="5">
    <source>
        <dbReference type="Proteomes" id="UP000186922"/>
    </source>
</evidence>
<comment type="caution">
    <text evidence="4">The sequence shown here is derived from an EMBL/GenBank/DDBJ whole genome shotgun (WGS) entry which is preliminary data.</text>
</comment>
<dbReference type="Proteomes" id="UP000186922">
    <property type="component" value="Unassembled WGS sequence"/>
</dbReference>
<sequence length="60" mass="6497">MSLKIPDIIAKKRDGGCLSEDDIKYFVTGLTNGCVQDVQVGKHLSTCTFSLQADVVDHVS</sequence>
<name>A0A1D1VTT4_RAMVA</name>
<evidence type="ECO:0000256" key="2">
    <source>
        <dbReference type="ARBA" id="ARBA00022679"/>
    </source>
</evidence>
<dbReference type="Pfam" id="PF02885">
    <property type="entry name" value="Glycos_trans_3N"/>
    <property type="match status" value="1"/>
</dbReference>
<keyword evidence="1" id="KW-0328">Glycosyltransferase</keyword>
<gene>
    <name evidence="4" type="primary">RvY_13643-1</name>
    <name evidence="4" type="synonym">RvY_13643.1</name>
    <name evidence="4" type="ORF">RvY_13643</name>
</gene>